<reference evidence="1 2" key="1">
    <citation type="submission" date="2019-03" db="EMBL/GenBank/DDBJ databases">
        <title>Genomic Encyclopedia of Type Strains, Phase IV (KMG-IV): sequencing the most valuable type-strain genomes for metagenomic binning, comparative biology and taxonomic classification.</title>
        <authorList>
            <person name="Goeker M."/>
        </authorList>
    </citation>
    <scope>NUCLEOTIDE SEQUENCE [LARGE SCALE GENOMIC DNA]</scope>
    <source>
        <strain evidence="1 2">DSM 45934</strain>
    </source>
</reference>
<sequence length="275" mass="30388">MTGHMMIARVRTKQTGPSSSDRVIEELLFSGRMPTNVSGGQGDHTVAEGLLRRVIHKVVNQKREDAFLVVLDLVINSSLLASTADRIVQANKVHYMGFGAKSGEEQNRLLEDLIQDYIRAANKRAYTAFPRKAGKTSGGGGEREALKQLDLLAVKYYERFDRDVPAASDITARDQGIFVKNVCALVDYSGDDLEEAVKIVERAMVTALERVPFHVVWQSLLGQVTAEVFQANKPLGEQVRVSVEAILKKSHVEEYRVEWATGPSSPADETDEDSS</sequence>
<comment type="caution">
    <text evidence="1">The sequence shown here is derived from an EMBL/GenBank/DDBJ whole genome shotgun (WGS) entry which is preliminary data.</text>
</comment>
<evidence type="ECO:0000313" key="2">
    <source>
        <dbReference type="Proteomes" id="UP000295680"/>
    </source>
</evidence>
<name>A0A4V2S6D2_9PSEU</name>
<organism evidence="1 2">
    <name type="scientific">Actinocrispum wychmicini</name>
    <dbReference type="NCBI Taxonomy" id="1213861"/>
    <lineage>
        <taxon>Bacteria</taxon>
        <taxon>Bacillati</taxon>
        <taxon>Actinomycetota</taxon>
        <taxon>Actinomycetes</taxon>
        <taxon>Pseudonocardiales</taxon>
        <taxon>Pseudonocardiaceae</taxon>
        <taxon>Actinocrispum</taxon>
    </lineage>
</organism>
<dbReference type="EMBL" id="SLWS01000007">
    <property type="protein sequence ID" value="TCO55590.1"/>
    <property type="molecule type" value="Genomic_DNA"/>
</dbReference>
<keyword evidence="2" id="KW-1185">Reference proteome</keyword>
<evidence type="ECO:0000313" key="1">
    <source>
        <dbReference type="EMBL" id="TCO55590.1"/>
    </source>
</evidence>
<protein>
    <submittedName>
        <fullName evidence="1">Uncharacterized protein</fullName>
    </submittedName>
</protein>
<gene>
    <name evidence="1" type="ORF">EV192_10711</name>
</gene>
<dbReference type="AlphaFoldDB" id="A0A4V2S6D2"/>
<proteinExistence type="predicted"/>
<accession>A0A4V2S6D2</accession>
<dbReference type="Proteomes" id="UP000295680">
    <property type="component" value="Unassembled WGS sequence"/>
</dbReference>